<evidence type="ECO:0000313" key="1">
    <source>
        <dbReference type="EMBL" id="CAG7581444.1"/>
    </source>
</evidence>
<name>A0A8D9C9L3_9VIRU</name>
<reference evidence="1" key="1">
    <citation type="submission" date="2021-06" db="EMBL/GenBank/DDBJ databases">
        <authorList>
            <person name="Gannon L."/>
            <person name="Redgwell R T."/>
            <person name="Michniewski S."/>
            <person name="Harrison D C."/>
            <person name="Millard A."/>
        </authorList>
    </citation>
    <scope>NUCLEOTIDE SEQUENCE</scope>
</reference>
<protein>
    <submittedName>
        <fullName evidence="1">Uncharacterized protein</fullName>
    </submittedName>
</protein>
<accession>A0A8D9C9L3</accession>
<dbReference type="EMBL" id="OU342829">
    <property type="protein sequence ID" value="CAG7581444.1"/>
    <property type="molecule type" value="Genomic_DNA"/>
</dbReference>
<organism evidence="1">
    <name type="scientific">uncultured marine phage</name>
    <dbReference type="NCBI Taxonomy" id="707152"/>
    <lineage>
        <taxon>Viruses</taxon>
        <taxon>environmental samples</taxon>
    </lineage>
</organism>
<proteinExistence type="predicted"/>
<sequence length="127" mass="15283">MIRKLSYKKVQFKVDVPIYVDDTRIGTLLTKQVLQKVLKDDHHSATYHIVGVPTESELYESTVKSRKFIKKFISQKYKIKMNFISTTYDNDVIEGVYYRRVFKVTIDMPLQYKREWRLRQLLDKKTK</sequence>
<gene>
    <name evidence="1" type="ORF">SLAVMIC_00845</name>
</gene>